<reference evidence="1" key="1">
    <citation type="submission" date="2020-05" db="EMBL/GenBank/DDBJ databases">
        <authorList>
            <person name="Chiriac C."/>
            <person name="Salcher M."/>
            <person name="Ghai R."/>
            <person name="Kavagutti S V."/>
        </authorList>
    </citation>
    <scope>NUCLEOTIDE SEQUENCE</scope>
</reference>
<name>A0A6J6IDA3_9ZZZZ</name>
<dbReference type="Pfam" id="PF10094">
    <property type="entry name" value="DUF2332"/>
    <property type="match status" value="1"/>
</dbReference>
<dbReference type="InterPro" id="IPR011200">
    <property type="entry name" value="UCP012608"/>
</dbReference>
<sequence>MSLLPGQSSLFEEDSMLAALRAQVRVCGPLGSKMYETLFTELADDYEAGGRIYALLAGRSTRPIHDAIPLRLAGAIHRVVLRGDDDRLARHYPSVGGKPGEDFGADFIAYVREHLDEVELGLNSQVQTNEVGRSVVQLVLSHWLTNFNVEEFDFYEVGASAGLNLNFDKFYGCFGQLRMGDPASELRFMGDWFESAPLVPKTAARVVNRRGVDVAPLDVTDPAQELRLLSFVWPDQKLRFQRIRAAIDIAKTQKPVVDTESADTWIERQLRTRRERATVVFHSIVWQYLGPDVQRRFRQALEDAALTATPENPLVWARMEPAGKVADVRVTVWRGKEPEEYLLAEIGYHGQNMNWQGKKL</sequence>
<protein>
    <submittedName>
        <fullName evidence="1">Unannotated protein</fullName>
    </submittedName>
</protein>
<proteinExistence type="predicted"/>
<dbReference type="EMBL" id="CAEZUX010000164">
    <property type="protein sequence ID" value="CAB4622065.1"/>
    <property type="molecule type" value="Genomic_DNA"/>
</dbReference>
<gene>
    <name evidence="1" type="ORF">UFOPK1874_01118</name>
</gene>
<evidence type="ECO:0000313" key="1">
    <source>
        <dbReference type="EMBL" id="CAB4622065.1"/>
    </source>
</evidence>
<dbReference type="AlphaFoldDB" id="A0A6J6IDA3"/>
<accession>A0A6J6IDA3</accession>
<organism evidence="1">
    <name type="scientific">freshwater metagenome</name>
    <dbReference type="NCBI Taxonomy" id="449393"/>
    <lineage>
        <taxon>unclassified sequences</taxon>
        <taxon>metagenomes</taxon>
        <taxon>ecological metagenomes</taxon>
    </lineage>
</organism>